<keyword evidence="8 16" id="KW-0732">Signal</keyword>
<dbReference type="PANTHER" id="PTHR14218:SF15">
    <property type="entry name" value="TRIPEPTIDYL-PEPTIDASE 1"/>
    <property type="match status" value="1"/>
</dbReference>
<dbReference type="PANTHER" id="PTHR14218">
    <property type="entry name" value="PROTEASE S8 TRIPEPTIDYL PEPTIDASE I CLN2"/>
    <property type="match status" value="1"/>
</dbReference>
<evidence type="ECO:0000256" key="10">
    <source>
        <dbReference type="ARBA" id="ARBA00022825"/>
    </source>
</evidence>
<keyword evidence="5" id="KW-0964">Secreted</keyword>
<feature type="chain" id="PRO_5034899750" description="tripeptidyl-peptidase II" evidence="16">
    <location>
        <begin position="22"/>
        <end position="612"/>
    </location>
</feature>
<keyword evidence="12" id="KW-0843">Virulence</keyword>
<keyword evidence="7 15" id="KW-0479">Metal-binding</keyword>
<keyword evidence="19" id="KW-1185">Reference proteome</keyword>
<dbReference type="SUPFAM" id="SSF52743">
    <property type="entry name" value="Subtilisin-like"/>
    <property type="match status" value="1"/>
</dbReference>
<dbReference type="GO" id="GO:0004252">
    <property type="term" value="F:serine-type endopeptidase activity"/>
    <property type="evidence" value="ECO:0007669"/>
    <property type="project" value="UniProtKB-UniRule"/>
</dbReference>
<dbReference type="SUPFAM" id="SSF54897">
    <property type="entry name" value="Protease propeptides/inhibitors"/>
    <property type="match status" value="1"/>
</dbReference>
<feature type="binding site" evidence="15">
    <location>
        <position position="592"/>
    </location>
    <ligand>
        <name>Ca(2+)</name>
        <dbReference type="ChEBI" id="CHEBI:29108"/>
    </ligand>
</feature>
<comment type="cofactor">
    <cofactor evidence="15">
        <name>Ca(2+)</name>
        <dbReference type="ChEBI" id="CHEBI:29108"/>
    </cofactor>
    <text evidence="15">Binds 1 Ca(2+) ion per subunit.</text>
</comment>
<evidence type="ECO:0000256" key="7">
    <source>
        <dbReference type="ARBA" id="ARBA00022723"/>
    </source>
</evidence>
<evidence type="ECO:0000256" key="3">
    <source>
        <dbReference type="ARBA" id="ARBA00004239"/>
    </source>
</evidence>
<evidence type="ECO:0000256" key="9">
    <source>
        <dbReference type="ARBA" id="ARBA00022801"/>
    </source>
</evidence>
<comment type="catalytic activity">
    <reaction evidence="1">
        <text>Release of an N-terminal tripeptide from a polypeptide.</text>
        <dbReference type="EC" id="3.4.14.10"/>
    </reaction>
</comment>
<dbReference type="CDD" id="cd11377">
    <property type="entry name" value="Pro-peptidase_S53"/>
    <property type="match status" value="1"/>
</dbReference>
<evidence type="ECO:0000256" key="14">
    <source>
        <dbReference type="ARBA" id="ARBA00023180"/>
    </source>
</evidence>
<dbReference type="FunFam" id="3.40.50.200:FF:000015">
    <property type="entry name" value="Tripeptidyl peptidase A"/>
    <property type="match status" value="1"/>
</dbReference>
<feature type="signal peptide" evidence="16">
    <location>
        <begin position="1"/>
        <end position="21"/>
    </location>
</feature>
<organism evidence="18 19">
    <name type="scientific">Agrocybe pediades</name>
    <dbReference type="NCBI Taxonomy" id="84607"/>
    <lineage>
        <taxon>Eukaryota</taxon>
        <taxon>Fungi</taxon>
        <taxon>Dikarya</taxon>
        <taxon>Basidiomycota</taxon>
        <taxon>Agaricomycotina</taxon>
        <taxon>Agaricomycetes</taxon>
        <taxon>Agaricomycetidae</taxon>
        <taxon>Agaricales</taxon>
        <taxon>Agaricineae</taxon>
        <taxon>Strophariaceae</taxon>
        <taxon>Agrocybe</taxon>
    </lineage>
</organism>
<feature type="active site" description="Charge relay system" evidence="15">
    <location>
        <position position="318"/>
    </location>
</feature>
<gene>
    <name evidence="18" type="ORF">D9613_003707</name>
</gene>
<evidence type="ECO:0000256" key="5">
    <source>
        <dbReference type="ARBA" id="ARBA00022525"/>
    </source>
</evidence>
<name>A0A8H4VLE1_9AGAR</name>
<evidence type="ECO:0000259" key="17">
    <source>
        <dbReference type="PROSITE" id="PS51695"/>
    </source>
</evidence>
<evidence type="ECO:0000256" key="16">
    <source>
        <dbReference type="SAM" id="SignalP"/>
    </source>
</evidence>
<keyword evidence="14" id="KW-0325">Glycoprotein</keyword>
<dbReference type="Pfam" id="PF00082">
    <property type="entry name" value="Peptidase_S8"/>
    <property type="match status" value="1"/>
</dbReference>
<evidence type="ECO:0000256" key="13">
    <source>
        <dbReference type="ARBA" id="ARBA00023145"/>
    </source>
</evidence>
<comment type="subcellular location">
    <subcellularLocation>
        <location evidence="3">Secreted</location>
        <location evidence="3">Extracellular space</location>
    </subcellularLocation>
</comment>
<dbReference type="SMART" id="SM00944">
    <property type="entry name" value="Pro-kuma_activ"/>
    <property type="match status" value="1"/>
</dbReference>
<keyword evidence="6 15" id="KW-0645">Protease</keyword>
<evidence type="ECO:0000256" key="11">
    <source>
        <dbReference type="ARBA" id="ARBA00022837"/>
    </source>
</evidence>
<reference evidence="18 19" key="1">
    <citation type="submission" date="2019-12" db="EMBL/GenBank/DDBJ databases">
        <authorList>
            <person name="Floudas D."/>
            <person name="Bentzer J."/>
            <person name="Ahren D."/>
            <person name="Johansson T."/>
            <person name="Persson P."/>
            <person name="Tunlid A."/>
        </authorList>
    </citation>
    <scope>NUCLEOTIDE SEQUENCE [LARGE SCALE GENOMIC DNA]</scope>
    <source>
        <strain evidence="18 19">CBS 102.39</strain>
    </source>
</reference>
<keyword evidence="9 15" id="KW-0378">Hydrolase</keyword>
<proteinExistence type="predicted"/>
<evidence type="ECO:0000256" key="8">
    <source>
        <dbReference type="ARBA" id="ARBA00022729"/>
    </source>
</evidence>
<feature type="domain" description="Peptidase S53" evidence="17">
    <location>
        <begin position="241"/>
        <end position="612"/>
    </location>
</feature>
<comment type="caution">
    <text evidence="18">The sequence shown here is derived from an EMBL/GenBank/DDBJ whole genome shotgun (WGS) entry which is preliminary data.</text>
</comment>
<dbReference type="InterPro" id="IPR030400">
    <property type="entry name" value="Sedolisin_dom"/>
</dbReference>
<evidence type="ECO:0000256" key="1">
    <source>
        <dbReference type="ARBA" id="ARBA00001910"/>
    </source>
</evidence>
<keyword evidence="11 15" id="KW-0106">Calcium</keyword>
<dbReference type="InterPro" id="IPR050819">
    <property type="entry name" value="Tripeptidyl-peptidase_I"/>
</dbReference>
<dbReference type="GO" id="GO:0005576">
    <property type="term" value="C:extracellular region"/>
    <property type="evidence" value="ECO:0007669"/>
    <property type="project" value="UniProtKB-SubCell"/>
</dbReference>
<dbReference type="AlphaFoldDB" id="A0A8H4VLE1"/>
<evidence type="ECO:0000256" key="12">
    <source>
        <dbReference type="ARBA" id="ARBA00023026"/>
    </source>
</evidence>
<dbReference type="EMBL" id="JAACJL010000057">
    <property type="protein sequence ID" value="KAF4612315.1"/>
    <property type="molecule type" value="Genomic_DNA"/>
</dbReference>
<dbReference type="Pfam" id="PF09286">
    <property type="entry name" value="Pro-kuma_activ"/>
    <property type="match status" value="1"/>
</dbReference>
<evidence type="ECO:0000256" key="2">
    <source>
        <dbReference type="ARBA" id="ARBA00002451"/>
    </source>
</evidence>
<evidence type="ECO:0000256" key="15">
    <source>
        <dbReference type="PROSITE-ProRule" id="PRU01032"/>
    </source>
</evidence>
<dbReference type="GO" id="GO:0008240">
    <property type="term" value="F:tripeptidyl-peptidase activity"/>
    <property type="evidence" value="ECO:0007669"/>
    <property type="project" value="UniProtKB-EC"/>
</dbReference>
<protein>
    <recommendedName>
        <fullName evidence="4">tripeptidyl-peptidase II</fullName>
        <ecNumber evidence="4">3.4.14.10</ecNumber>
    </recommendedName>
</protein>
<feature type="active site" description="Charge relay system" evidence="15">
    <location>
        <position position="322"/>
    </location>
</feature>
<evidence type="ECO:0000313" key="19">
    <source>
        <dbReference type="Proteomes" id="UP000521872"/>
    </source>
</evidence>
<dbReference type="InterPro" id="IPR015366">
    <property type="entry name" value="S53_propep"/>
</dbReference>
<keyword evidence="13" id="KW-0865">Zymogen</keyword>
<dbReference type="InterPro" id="IPR036852">
    <property type="entry name" value="Peptidase_S8/S53_dom_sf"/>
</dbReference>
<evidence type="ECO:0000313" key="18">
    <source>
        <dbReference type="EMBL" id="KAF4612315.1"/>
    </source>
</evidence>
<sequence>MLWSLPLLWACFAPATLTALASPGKPLSRRWADVAEVHSWNEIPRGWKVLSSAPPDYPLNMRIGLKQYGMDELIENLLEISDPTHPRYTQHLTKEEANAFKAPHKDASQAVDEWLAFHDINLSSADRTPSGDWISITIPVSQAEALLNTEYHLYEHLSSGEQVIRTLRYSLPRELHAHVDVVAPTTYFGTLKSMKATSFLLPNVDPVSVGDYVAQAASEKHSAGAASENNPGAVLPSCNNTITPACLRALYKTYDYTPASTDKNALGVVGYLNEFANKMDHQMFFKTFRADVPATNAAGFETVLVNGGQDDQSKPGVEANLDIQYTTGISYPTPNTYYSVGGSPPFQPDSFTTKNTNEPYLDFIEFIYKQDKIPQTLSTSYGDDEQTVPRDYAERVCKEFAAIGSRGVSIFFSSGDSGVGGGACTTNDGTNRTTFQPSFPASCPYVTTVGATVHINPEVAIPFSGGGFSNYFAAPAYQGDAVSNYLWDYGTRNKGMFNRSGRAYPDVSAQGVAYQVVVRGMVTPVGGTSASTPTVASIFALLNDHRISQNKAPLGFINPLLYSTLSSGFTDITQGSNPGCGTDGFSAARGWDPVTGLGTPDFQKLLKLIEGL</sequence>
<evidence type="ECO:0000256" key="6">
    <source>
        <dbReference type="ARBA" id="ARBA00022670"/>
    </source>
</evidence>
<dbReference type="PROSITE" id="PS51695">
    <property type="entry name" value="SEDOLISIN"/>
    <property type="match status" value="1"/>
</dbReference>
<evidence type="ECO:0000256" key="4">
    <source>
        <dbReference type="ARBA" id="ARBA00012462"/>
    </source>
</evidence>
<keyword evidence="10 15" id="KW-0720">Serine protease</keyword>
<dbReference type="Gene3D" id="3.40.50.200">
    <property type="entry name" value="Peptidase S8/S53 domain"/>
    <property type="match status" value="1"/>
</dbReference>
<dbReference type="GO" id="GO:0006508">
    <property type="term" value="P:proteolysis"/>
    <property type="evidence" value="ECO:0007669"/>
    <property type="project" value="UniProtKB-KW"/>
</dbReference>
<feature type="active site" description="Charge relay system" evidence="15">
    <location>
        <position position="529"/>
    </location>
</feature>
<feature type="binding site" evidence="15">
    <location>
        <position position="571"/>
    </location>
    <ligand>
        <name>Ca(2+)</name>
        <dbReference type="ChEBI" id="CHEBI:29108"/>
    </ligand>
</feature>
<dbReference type="GO" id="GO:0046872">
    <property type="term" value="F:metal ion binding"/>
    <property type="evidence" value="ECO:0007669"/>
    <property type="project" value="UniProtKB-UniRule"/>
</dbReference>
<dbReference type="InterPro" id="IPR000209">
    <property type="entry name" value="Peptidase_S8/S53_dom"/>
</dbReference>
<feature type="binding site" evidence="15">
    <location>
        <position position="572"/>
    </location>
    <ligand>
        <name>Ca(2+)</name>
        <dbReference type="ChEBI" id="CHEBI:29108"/>
    </ligand>
</feature>
<feature type="binding site" evidence="15">
    <location>
        <position position="590"/>
    </location>
    <ligand>
        <name>Ca(2+)</name>
        <dbReference type="ChEBI" id="CHEBI:29108"/>
    </ligand>
</feature>
<dbReference type="EC" id="3.4.14.10" evidence="4"/>
<dbReference type="Proteomes" id="UP000521872">
    <property type="component" value="Unassembled WGS sequence"/>
</dbReference>
<comment type="function">
    <text evidence="2">Secreted tripeptidyl-peptidase which degrades proteins at acidic pHs and is involved in virulence.</text>
</comment>
<dbReference type="CDD" id="cd04056">
    <property type="entry name" value="Peptidases_S53"/>
    <property type="match status" value="1"/>
</dbReference>
<accession>A0A8H4VLE1</accession>